<evidence type="ECO:0000256" key="2">
    <source>
        <dbReference type="ARBA" id="ARBA00022723"/>
    </source>
</evidence>
<proteinExistence type="predicted"/>
<evidence type="ECO:0000256" key="6">
    <source>
        <dbReference type="PROSITE-ProRule" id="PRU00175"/>
    </source>
</evidence>
<evidence type="ECO:0000256" key="4">
    <source>
        <dbReference type="ARBA" id="ARBA00022786"/>
    </source>
</evidence>
<dbReference type="AlphaFoldDB" id="A0A7I8KYA8"/>
<dbReference type="InterPro" id="IPR001841">
    <property type="entry name" value="Znf_RING"/>
</dbReference>
<dbReference type="Gene3D" id="3.30.40.10">
    <property type="entry name" value="Zinc/RING finger domain, C3HC4 (zinc finger)"/>
    <property type="match status" value="1"/>
</dbReference>
<organism evidence="9 10">
    <name type="scientific">Spirodela intermedia</name>
    <name type="common">Intermediate duckweed</name>
    <dbReference type="NCBI Taxonomy" id="51605"/>
    <lineage>
        <taxon>Eukaryota</taxon>
        <taxon>Viridiplantae</taxon>
        <taxon>Streptophyta</taxon>
        <taxon>Embryophyta</taxon>
        <taxon>Tracheophyta</taxon>
        <taxon>Spermatophyta</taxon>
        <taxon>Magnoliopsida</taxon>
        <taxon>Liliopsida</taxon>
        <taxon>Araceae</taxon>
        <taxon>Lemnoideae</taxon>
        <taxon>Spirodela</taxon>
    </lineage>
</organism>
<dbReference type="InterPro" id="IPR024766">
    <property type="entry name" value="Znf_RING_H2"/>
</dbReference>
<feature type="compositionally biased region" description="Polar residues" evidence="7">
    <location>
        <begin position="177"/>
        <end position="189"/>
    </location>
</feature>
<protein>
    <recommendedName>
        <fullName evidence="8">RING-type domain-containing protein</fullName>
    </recommendedName>
</protein>
<comment type="pathway">
    <text evidence="1">Protein modification; protein ubiquitination.</text>
</comment>
<evidence type="ECO:0000256" key="3">
    <source>
        <dbReference type="ARBA" id="ARBA00022771"/>
    </source>
</evidence>
<evidence type="ECO:0000256" key="1">
    <source>
        <dbReference type="ARBA" id="ARBA00004906"/>
    </source>
</evidence>
<gene>
    <name evidence="9" type="ORF">SI8410_09013004</name>
</gene>
<keyword evidence="2" id="KW-0479">Metal-binding</keyword>
<evidence type="ECO:0000313" key="10">
    <source>
        <dbReference type="Proteomes" id="UP000663760"/>
    </source>
</evidence>
<dbReference type="InterPro" id="IPR013083">
    <property type="entry name" value="Znf_RING/FYVE/PHD"/>
</dbReference>
<evidence type="ECO:0000256" key="7">
    <source>
        <dbReference type="SAM" id="MobiDB-lite"/>
    </source>
</evidence>
<dbReference type="Pfam" id="PF12678">
    <property type="entry name" value="zf-rbx1"/>
    <property type="match status" value="1"/>
</dbReference>
<sequence>MGANCCVASRHHDLARRRDRQISTHTSVRRSPLWNFQWNSRTHIEDTEGNLARISHGNNRSVEFETKSNVAMESHGLSEANDSFSSPNWQESATNPGTTVNSDGSKTASNLLLPTMDLPVGGSSWSEGKPPMKSSSTKSQRHSKYPPPTTTPSWSTFKGESSSSRSSSLPVERTFSLKPQQSPGYNSFSRQISDSHLAVWRSRNEDHSPGGSLSFFLPDLPAGDSHGGSSDAWSTRLFSELVASSQRERWSFDSESANSYYDNITRSIIKPATPPHRPESQPCGICSKSMKERSPWSSQKMVSDSGLSVVAVLVCGHVFHADCLDRLTAESDRFDPSCPTCTSAEKPAQKLLLRGKSEARGRSKISRSAVADVDLERVQVKGRWRSAAEDEEEKGKGPTLGRTISSFKSLGRPFLRRHSSMDSRPPAKSTSQTEPKRKTFWGKTREGMN</sequence>
<feature type="domain" description="RING-type" evidence="8">
    <location>
        <begin position="283"/>
        <end position="342"/>
    </location>
</feature>
<feature type="region of interest" description="Disordered" evidence="7">
    <location>
        <begin position="75"/>
        <end position="189"/>
    </location>
</feature>
<dbReference type="SUPFAM" id="SSF57850">
    <property type="entry name" value="RING/U-box"/>
    <property type="match status" value="1"/>
</dbReference>
<dbReference type="PANTHER" id="PTHR31150">
    <property type="entry name" value="EXPRESSED PROTEIN"/>
    <property type="match status" value="1"/>
</dbReference>
<evidence type="ECO:0000259" key="8">
    <source>
        <dbReference type="PROSITE" id="PS50089"/>
    </source>
</evidence>
<name>A0A7I8KYA8_SPIIN</name>
<dbReference type="PROSITE" id="PS50089">
    <property type="entry name" value="ZF_RING_2"/>
    <property type="match status" value="1"/>
</dbReference>
<feature type="region of interest" description="Disordered" evidence="7">
    <location>
        <begin position="383"/>
        <end position="449"/>
    </location>
</feature>
<dbReference type="PANTHER" id="PTHR31150:SF32">
    <property type="entry name" value="RING_U-BOX SUPERFAMILY PROTEIN"/>
    <property type="match status" value="1"/>
</dbReference>
<dbReference type="OrthoDB" id="1938835at2759"/>
<dbReference type="Proteomes" id="UP000663760">
    <property type="component" value="Chromosome 9"/>
</dbReference>
<feature type="compositionally biased region" description="Polar residues" evidence="7">
    <location>
        <begin position="80"/>
        <end position="112"/>
    </location>
</feature>
<dbReference type="CDD" id="cd16448">
    <property type="entry name" value="RING-H2"/>
    <property type="match status" value="1"/>
</dbReference>
<keyword evidence="5" id="KW-0862">Zinc</keyword>
<keyword evidence="3 6" id="KW-0863">Zinc-finger</keyword>
<reference evidence="9" key="1">
    <citation type="submission" date="2020-02" db="EMBL/GenBank/DDBJ databases">
        <authorList>
            <person name="Scholz U."/>
            <person name="Mascher M."/>
            <person name="Fiebig A."/>
        </authorList>
    </citation>
    <scope>NUCLEOTIDE SEQUENCE</scope>
</reference>
<accession>A0A7I8KYA8</accession>
<keyword evidence="10" id="KW-1185">Reference proteome</keyword>
<feature type="compositionally biased region" description="Low complexity" evidence="7">
    <location>
        <begin position="151"/>
        <end position="168"/>
    </location>
</feature>
<keyword evidence="4" id="KW-0833">Ubl conjugation pathway</keyword>
<dbReference type="EMBL" id="LR746272">
    <property type="protein sequence ID" value="CAA7402326.1"/>
    <property type="molecule type" value="Genomic_DNA"/>
</dbReference>
<dbReference type="SMART" id="SM00184">
    <property type="entry name" value="RING"/>
    <property type="match status" value="1"/>
</dbReference>
<dbReference type="GO" id="GO:0008270">
    <property type="term" value="F:zinc ion binding"/>
    <property type="evidence" value="ECO:0007669"/>
    <property type="project" value="UniProtKB-KW"/>
</dbReference>
<evidence type="ECO:0000256" key="5">
    <source>
        <dbReference type="ARBA" id="ARBA00022833"/>
    </source>
</evidence>
<evidence type="ECO:0000313" key="9">
    <source>
        <dbReference type="EMBL" id="CAA7402326.1"/>
    </source>
</evidence>